<evidence type="ECO:0000256" key="1">
    <source>
        <dbReference type="SAM" id="SignalP"/>
    </source>
</evidence>
<comment type="caution">
    <text evidence="2">The sequence shown here is derived from an EMBL/GenBank/DDBJ whole genome shotgun (WGS) entry which is preliminary data.</text>
</comment>
<dbReference type="Proteomes" id="UP000269708">
    <property type="component" value="Unassembled WGS sequence"/>
</dbReference>
<protein>
    <submittedName>
        <fullName evidence="2">Calcium-dependent phosphoinositide phospholipase C</fullName>
    </submittedName>
</protein>
<dbReference type="CDD" id="cd08589">
    <property type="entry name" value="PI-PLCc_SaPLC1_like"/>
    <property type="match status" value="1"/>
</dbReference>
<dbReference type="InterPro" id="IPR017946">
    <property type="entry name" value="PLC-like_Pdiesterase_TIM-brl"/>
</dbReference>
<dbReference type="GO" id="GO:0006629">
    <property type="term" value="P:lipid metabolic process"/>
    <property type="evidence" value="ECO:0007669"/>
    <property type="project" value="InterPro"/>
</dbReference>
<sequence length="391" mass="42355">MRARLPCVLGLAAVLAAAGAARAAPACDLEAAGAAAQACDLAALDRRLRLNDLQAIGSHNSYKRAIPPDELAAHRARDPRGADALDYAHPPLAEQLRRGLRTLELDVFHDPEGGRYLHPPGAHRRGYPAPPWPGADLARMRRPGFKVMHLADIDFRSRCVALQACLRELRDWSRAHPRHAPVLVLINAKDGPGGPGAVAPPPFDAAAFDALDVEIRAVFGRDHLIEPDDVQGAYPTLRDAVRAGRWPTLGEARGQVLFALDEEPRKVALYRGARRSLEGRAMFVNTDEASPAAAYLTLNDPVGQRARIARAVAAGFLVRTRADADTFEARAGDMRRRDAAFSGGAQFVSTDYPWPDPRRGAYRVEFPAGGYLRCNPARPACRAPGHETSAK</sequence>
<keyword evidence="1" id="KW-0732">Signal</keyword>
<dbReference type="SUPFAM" id="SSF51695">
    <property type="entry name" value="PLC-like phosphodiesterases"/>
    <property type="match status" value="1"/>
</dbReference>
<feature type="chain" id="PRO_5018013803" evidence="1">
    <location>
        <begin position="24"/>
        <end position="391"/>
    </location>
</feature>
<keyword evidence="3" id="KW-1185">Reference proteome</keyword>
<feature type="signal peptide" evidence="1">
    <location>
        <begin position="1"/>
        <end position="23"/>
    </location>
</feature>
<evidence type="ECO:0000313" key="2">
    <source>
        <dbReference type="EMBL" id="RPE79774.1"/>
    </source>
</evidence>
<dbReference type="Pfam" id="PF16670">
    <property type="entry name" value="PI-PLC-C1"/>
    <property type="match status" value="1"/>
</dbReference>
<evidence type="ECO:0000313" key="3">
    <source>
        <dbReference type="Proteomes" id="UP000269708"/>
    </source>
</evidence>
<dbReference type="AlphaFoldDB" id="A0A3N4W3K1"/>
<name>A0A3N4W3K1_9GAMM</name>
<dbReference type="InterPro" id="IPR032075">
    <property type="entry name" value="PI-PLC-C1"/>
</dbReference>
<gene>
    <name evidence="2" type="ORF">EDC50_1600</name>
</gene>
<accession>A0A3N4W3K1</accession>
<reference evidence="2 3" key="1">
    <citation type="submission" date="2018-11" db="EMBL/GenBank/DDBJ databases">
        <title>Genomic Encyclopedia of Type Strains, Phase IV (KMG-IV): sequencing the most valuable type-strain genomes for metagenomic binning, comparative biology and taxonomic classification.</title>
        <authorList>
            <person name="Goeker M."/>
        </authorList>
    </citation>
    <scope>NUCLEOTIDE SEQUENCE [LARGE SCALE GENOMIC DNA]</scope>
    <source>
        <strain evidence="2 3">DSM 25623</strain>
    </source>
</reference>
<proteinExistence type="predicted"/>
<dbReference type="OrthoDB" id="195526at2"/>
<organism evidence="2 3">
    <name type="scientific">Vulcaniibacterium tengchongense</name>
    <dbReference type="NCBI Taxonomy" id="1273429"/>
    <lineage>
        <taxon>Bacteria</taxon>
        <taxon>Pseudomonadati</taxon>
        <taxon>Pseudomonadota</taxon>
        <taxon>Gammaproteobacteria</taxon>
        <taxon>Lysobacterales</taxon>
        <taxon>Lysobacteraceae</taxon>
        <taxon>Vulcaniibacterium</taxon>
    </lineage>
</organism>
<dbReference type="EMBL" id="RKQN01000002">
    <property type="protein sequence ID" value="RPE79774.1"/>
    <property type="molecule type" value="Genomic_DNA"/>
</dbReference>
<dbReference type="RefSeq" id="WP_123769956.1">
    <property type="nucleotide sequence ID" value="NZ_RKQN01000002.1"/>
</dbReference>
<dbReference type="GO" id="GO:0008081">
    <property type="term" value="F:phosphoric diester hydrolase activity"/>
    <property type="evidence" value="ECO:0007669"/>
    <property type="project" value="InterPro"/>
</dbReference>
<dbReference type="Gene3D" id="3.20.20.190">
    <property type="entry name" value="Phosphatidylinositol (PI) phosphodiesterase"/>
    <property type="match status" value="1"/>
</dbReference>